<proteinExistence type="predicted"/>
<protein>
    <submittedName>
        <fullName evidence="1">Uncharacterized protein</fullName>
    </submittedName>
</protein>
<organism evidence="1 2">
    <name type="scientific">Bacillus cereus</name>
    <dbReference type="NCBI Taxonomy" id="1396"/>
    <lineage>
        <taxon>Bacteria</taxon>
        <taxon>Bacillati</taxon>
        <taxon>Bacillota</taxon>
        <taxon>Bacilli</taxon>
        <taxon>Bacillales</taxon>
        <taxon>Bacillaceae</taxon>
        <taxon>Bacillus</taxon>
        <taxon>Bacillus cereus group</taxon>
    </lineage>
</organism>
<gene>
    <name evidence="1" type="ORF">NPM19_31910</name>
</gene>
<sequence length="61" mass="7256">NIPCIILLISFSLQFSSAQKTLQQNRKYHIKRSSFYKLVKEYKAQKTTTRTDKNDGYVERK</sequence>
<comment type="caution">
    <text evidence="1">The sequence shown here is derived from an EMBL/GenBank/DDBJ whole genome shotgun (WGS) entry which is preliminary data.</text>
</comment>
<feature type="non-terminal residue" evidence="1">
    <location>
        <position position="1"/>
    </location>
</feature>
<evidence type="ECO:0000313" key="2">
    <source>
        <dbReference type="Proteomes" id="UP001204643"/>
    </source>
</evidence>
<dbReference type="Proteomes" id="UP001204643">
    <property type="component" value="Unassembled WGS sequence"/>
</dbReference>
<reference evidence="1" key="1">
    <citation type="submission" date="2022-07" db="EMBL/GenBank/DDBJ databases">
        <title>Identification and characterization of Bacillus thuringiensis and other Bacillus cereus group isolates from spinach by whole genome sequencing.</title>
        <authorList>
            <person name="Zao X."/>
            <person name="Zervas A."/>
            <person name="Hendriks M."/>
            <person name="Rajkovic A."/>
            <person name="Van Overbeek L."/>
            <person name="Hendriksen N.B."/>
            <person name="Uyttendaele M."/>
        </authorList>
    </citation>
    <scope>NUCLEOTIDE SEQUENCE</scope>
    <source>
        <strain evidence="1">781001F-1</strain>
    </source>
</reference>
<accession>A0AAW5L4J4</accession>
<dbReference type="EMBL" id="JANHEB010000152">
    <property type="protein sequence ID" value="MCQ6289166.1"/>
    <property type="molecule type" value="Genomic_DNA"/>
</dbReference>
<evidence type="ECO:0000313" key="1">
    <source>
        <dbReference type="EMBL" id="MCQ6289166.1"/>
    </source>
</evidence>
<name>A0AAW5L4J4_BACCE</name>
<dbReference type="AlphaFoldDB" id="A0AAW5L4J4"/>